<feature type="domain" description="Glycosyltransferase 2-like" evidence="1">
    <location>
        <begin position="249"/>
        <end position="386"/>
    </location>
</feature>
<dbReference type="RefSeq" id="WP_148730976.1">
    <property type="nucleotide sequence ID" value="NZ_JALFMC010000006.1"/>
</dbReference>
<dbReference type="CDD" id="cd00761">
    <property type="entry name" value="Glyco_tranf_GTA_type"/>
    <property type="match status" value="1"/>
</dbReference>
<dbReference type="Proteomes" id="UP000324383">
    <property type="component" value="Unassembled WGS sequence"/>
</dbReference>
<dbReference type="Gene3D" id="3.90.550.10">
    <property type="entry name" value="Spore Coat Polysaccharide Biosynthesis Protein SpsA, Chain A"/>
    <property type="match status" value="1"/>
</dbReference>
<sequence>MKKKMNCFLSSGNAEDIMQTVKELQASELVNKIYVLTPKPGGLKIAGCEELQTECLFSGQTMKTIATHSADAEYVLLSLKSTPLQPGLYALERMMQVAGSNSKTGMVYADRYQLTDGVRRQVPVIDYQTGSLRDDFDFGPLLLFHAEAFRRAAKKVKASYKAAGLYALRLALSTEYSLVHINEYLYTEVETDSRKSGEKQFDYVDPKNRSVQLEMEQACTQHLKEIGAYLDPYCLDIDLNGTEFENEASVIIPVRNRVRTIGDAVRSALQQQTRFRYNVIVIDNHSTDGTTEALAELAKDERLIHLIPERDDLGIGGCWNLGVAHEQCGKFAVQLDSDDVYADEHALQKIVDTFYRENCGMVIGTYQMTDFDMNEIAPGIIDHKEWTPENGRNNALRINGLGAPRAFFTPLLREIKLPNTSYGEDYAVGLRISREYRIGRIYDVLYRCRRWEGNSDAALEPEKVNRNNLYKDRIRTWELQARMEEYGVSPELQANVNEMIKRQKNAWELAKTNFKLLKDNRKKMKKLQMVEDNFVMRVKYYPNPARSRSALAKTDAASIAQRPCFLCEKNRPAEQEAVNFKYYHICLNPYPIFERHLTIIEKSHRAQSVADRFEDMLDLAECLDEYFILYNGPACGASAPDHCHFQAAGKEESMAGVFCEDYDCTPIAEDWEGNYEINAVKAPFTAISITTEGRKHMSKLLKTVSKEIRRIYGKEEPMVNIMLWNKTEVLDELLEGEDTDPKRYSCVIFLRSKHRPDCYFAEGEEQMLISPAIAEMNGIFPIARPEDTDKVTPEKITGIYKEVSLPKKKMDSLIARLSELLGEDEE</sequence>
<gene>
    <name evidence="3" type="ORF">FNJ60_14855</name>
</gene>
<dbReference type="InterPro" id="IPR050834">
    <property type="entry name" value="Glycosyltransf_2"/>
</dbReference>
<feature type="domain" description="DUF4922" evidence="2">
    <location>
        <begin position="499"/>
        <end position="648"/>
    </location>
</feature>
<name>A0A5D3E832_9BACE</name>
<dbReference type="InterPro" id="IPR029044">
    <property type="entry name" value="Nucleotide-diphossugar_trans"/>
</dbReference>
<evidence type="ECO:0000259" key="1">
    <source>
        <dbReference type="Pfam" id="PF00535"/>
    </source>
</evidence>
<dbReference type="Pfam" id="PF00535">
    <property type="entry name" value="Glycos_transf_2"/>
    <property type="match status" value="1"/>
</dbReference>
<evidence type="ECO:0000313" key="3">
    <source>
        <dbReference type="EMBL" id="TYK31806.1"/>
    </source>
</evidence>
<dbReference type="SUPFAM" id="SSF53448">
    <property type="entry name" value="Nucleotide-diphospho-sugar transferases"/>
    <property type="match status" value="1"/>
</dbReference>
<dbReference type="InterPro" id="IPR046320">
    <property type="entry name" value="DUF4922"/>
</dbReference>
<keyword evidence="4" id="KW-1185">Reference proteome</keyword>
<dbReference type="PANTHER" id="PTHR43685:SF2">
    <property type="entry name" value="GLYCOSYLTRANSFERASE 2-LIKE DOMAIN-CONTAINING PROTEIN"/>
    <property type="match status" value="1"/>
</dbReference>
<dbReference type="InterPro" id="IPR001173">
    <property type="entry name" value="Glyco_trans_2-like"/>
</dbReference>
<organism evidence="3 4">
    <name type="scientific">Bacteroides pyogenes</name>
    <dbReference type="NCBI Taxonomy" id="310300"/>
    <lineage>
        <taxon>Bacteria</taxon>
        <taxon>Pseudomonadati</taxon>
        <taxon>Bacteroidota</taxon>
        <taxon>Bacteroidia</taxon>
        <taxon>Bacteroidales</taxon>
        <taxon>Bacteroidaceae</taxon>
        <taxon>Bacteroides</taxon>
    </lineage>
</organism>
<protein>
    <submittedName>
        <fullName evidence="3">DUF4922 domain-containing protein</fullName>
    </submittedName>
</protein>
<evidence type="ECO:0000313" key="4">
    <source>
        <dbReference type="Proteomes" id="UP000324383"/>
    </source>
</evidence>
<dbReference type="AlphaFoldDB" id="A0A5D3E832"/>
<comment type="caution">
    <text evidence="3">The sequence shown here is derived from an EMBL/GenBank/DDBJ whole genome shotgun (WGS) entry which is preliminary data.</text>
</comment>
<reference evidence="3 4" key="1">
    <citation type="submission" date="2019-07" db="EMBL/GenBank/DDBJ databases">
        <title>Draft Genome Sequences of Bacteroides pyogenes Strains Isolated from the Uterus Holstein Dairy Cows with Metritis.</title>
        <authorList>
            <person name="Cunha F."/>
            <person name="Galvao K.N."/>
            <person name="Jeon S.J."/>
            <person name="Jeong K.C."/>
        </authorList>
    </citation>
    <scope>NUCLEOTIDE SEQUENCE [LARGE SCALE GENOMIC DNA]</scope>
    <source>
        <strain evidence="3 4">KG-31</strain>
    </source>
</reference>
<proteinExistence type="predicted"/>
<dbReference type="EMBL" id="VKLW01000063">
    <property type="protein sequence ID" value="TYK31806.1"/>
    <property type="molecule type" value="Genomic_DNA"/>
</dbReference>
<evidence type="ECO:0000259" key="2">
    <source>
        <dbReference type="Pfam" id="PF16269"/>
    </source>
</evidence>
<accession>A0A5D3E832</accession>
<dbReference type="PANTHER" id="PTHR43685">
    <property type="entry name" value="GLYCOSYLTRANSFERASE"/>
    <property type="match status" value="1"/>
</dbReference>
<dbReference type="Pfam" id="PF16269">
    <property type="entry name" value="DUF4922"/>
    <property type="match status" value="1"/>
</dbReference>